<reference evidence="2 3" key="1">
    <citation type="submission" date="2018-12" db="EMBL/GenBank/DDBJ databases">
        <title>Draft genome sequence of Xylaria grammica IHI A82.</title>
        <authorList>
            <person name="Buettner E."/>
            <person name="Kellner H."/>
        </authorList>
    </citation>
    <scope>NUCLEOTIDE SEQUENCE [LARGE SCALE GENOMIC DNA]</scope>
    <source>
        <strain evidence="2 3">IHI A82</strain>
    </source>
</reference>
<gene>
    <name evidence="2" type="ORF">EKO27_g9457</name>
</gene>
<evidence type="ECO:0000256" key="1">
    <source>
        <dbReference type="SAM" id="MobiDB-lite"/>
    </source>
</evidence>
<accession>A0A439CU52</accession>
<proteinExistence type="predicted"/>
<evidence type="ECO:0000313" key="2">
    <source>
        <dbReference type="EMBL" id="RWA05652.1"/>
    </source>
</evidence>
<dbReference type="Proteomes" id="UP000286045">
    <property type="component" value="Unassembled WGS sequence"/>
</dbReference>
<feature type="region of interest" description="Disordered" evidence="1">
    <location>
        <begin position="1"/>
        <end position="21"/>
    </location>
</feature>
<name>A0A439CU52_9PEZI</name>
<comment type="caution">
    <text evidence="2">The sequence shown here is derived from an EMBL/GenBank/DDBJ whole genome shotgun (WGS) entry which is preliminary data.</text>
</comment>
<organism evidence="2 3">
    <name type="scientific">Xylaria grammica</name>
    <dbReference type="NCBI Taxonomy" id="363999"/>
    <lineage>
        <taxon>Eukaryota</taxon>
        <taxon>Fungi</taxon>
        <taxon>Dikarya</taxon>
        <taxon>Ascomycota</taxon>
        <taxon>Pezizomycotina</taxon>
        <taxon>Sordariomycetes</taxon>
        <taxon>Xylariomycetidae</taxon>
        <taxon>Xylariales</taxon>
        <taxon>Xylariaceae</taxon>
        <taxon>Xylaria</taxon>
    </lineage>
</organism>
<dbReference type="STRING" id="363999.A0A439CU52"/>
<keyword evidence="3" id="KW-1185">Reference proteome</keyword>
<protein>
    <submittedName>
        <fullName evidence="2">Uncharacterized protein</fullName>
    </submittedName>
</protein>
<evidence type="ECO:0000313" key="3">
    <source>
        <dbReference type="Proteomes" id="UP000286045"/>
    </source>
</evidence>
<dbReference type="AlphaFoldDB" id="A0A439CU52"/>
<sequence>MEPPPYDSYDGPDGQSTSDTIDDTINPVILVLVGRLIHSESTSSPVLYELDHDVSFLSQADHKVVFSRHERRARASQHGAVRTTNHTRHIFNLENPHTLTSTSRYPFFLTSVSRKALGNVGLKRTSVPRPGFKVMQISRSGEDTELFEIIRKDGRYEWWDNEGKRIAIEDNLHDELKMIITTALPRHQADGSGRNVVSAVMARCSRGSRYLDTQRGKEEARH</sequence>
<dbReference type="EMBL" id="RYZI01000416">
    <property type="protein sequence ID" value="RWA05652.1"/>
    <property type="molecule type" value="Genomic_DNA"/>
</dbReference>